<keyword evidence="4 6" id="KW-1133">Transmembrane helix</keyword>
<sequence>MGQFIKFGMVGGSGTVVNLAVSYIAVKIALATSGITPDDPFVNLFGSAFHVRWYHVFQTIAFLVANTWNYQLNRMWTFKSVEKVSWLRGYVAFLVAGLGAYVVSLLLLTLFMNPNSPVGLPSDIFDNSTGLRTKFYWATAGSILLAMPINFIINKLWTFRSSPKAPVLVEHTEPA</sequence>
<comment type="subcellular location">
    <subcellularLocation>
        <location evidence="1">Membrane</location>
        <topology evidence="1">Multi-pass membrane protein</topology>
    </subcellularLocation>
</comment>
<comment type="similarity">
    <text evidence="2">Belongs to the GtrA family.</text>
</comment>
<feature type="transmembrane region" description="Helical" evidence="6">
    <location>
        <begin position="135"/>
        <end position="153"/>
    </location>
</feature>
<evidence type="ECO:0000256" key="1">
    <source>
        <dbReference type="ARBA" id="ARBA00004141"/>
    </source>
</evidence>
<proteinExistence type="inferred from homology"/>
<dbReference type="GO" id="GO:0005886">
    <property type="term" value="C:plasma membrane"/>
    <property type="evidence" value="ECO:0007669"/>
    <property type="project" value="TreeGrafter"/>
</dbReference>
<keyword evidence="5 6" id="KW-0472">Membrane</keyword>
<dbReference type="EMBL" id="NWBP01000016">
    <property type="protein sequence ID" value="PCC83276.1"/>
    <property type="molecule type" value="Genomic_DNA"/>
</dbReference>
<accession>A0A2A4AM39</accession>
<dbReference type="Pfam" id="PF04138">
    <property type="entry name" value="GtrA_DPMS_TM"/>
    <property type="match status" value="1"/>
</dbReference>
<name>A0A2A4AM39_9CORY</name>
<dbReference type="GO" id="GO:0000271">
    <property type="term" value="P:polysaccharide biosynthetic process"/>
    <property type="evidence" value="ECO:0007669"/>
    <property type="project" value="InterPro"/>
</dbReference>
<keyword evidence="3 6" id="KW-0812">Transmembrane</keyword>
<dbReference type="InterPro" id="IPR051401">
    <property type="entry name" value="GtrA_CellWall_Glycosyl"/>
</dbReference>
<evidence type="ECO:0000256" key="5">
    <source>
        <dbReference type="ARBA" id="ARBA00023136"/>
    </source>
</evidence>
<comment type="caution">
    <text evidence="8">The sequence shown here is derived from an EMBL/GenBank/DDBJ whole genome shotgun (WGS) entry which is preliminary data.</text>
</comment>
<evidence type="ECO:0000313" key="9">
    <source>
        <dbReference type="Proteomes" id="UP000218690"/>
    </source>
</evidence>
<evidence type="ECO:0000256" key="4">
    <source>
        <dbReference type="ARBA" id="ARBA00022989"/>
    </source>
</evidence>
<feature type="transmembrane region" description="Helical" evidence="6">
    <location>
        <begin position="90"/>
        <end position="112"/>
    </location>
</feature>
<dbReference type="PANTHER" id="PTHR38459:SF1">
    <property type="entry name" value="PROPHAGE BACTOPRENOL-LINKED GLUCOSE TRANSLOCASE HOMOLOG"/>
    <property type="match status" value="1"/>
</dbReference>
<evidence type="ECO:0000256" key="3">
    <source>
        <dbReference type="ARBA" id="ARBA00022692"/>
    </source>
</evidence>
<dbReference type="InterPro" id="IPR007267">
    <property type="entry name" value="GtrA_DPMS_TM"/>
</dbReference>
<gene>
    <name evidence="8" type="ORF">COM45_05435</name>
</gene>
<evidence type="ECO:0000256" key="2">
    <source>
        <dbReference type="ARBA" id="ARBA00009399"/>
    </source>
</evidence>
<feature type="transmembrane region" description="Helical" evidence="6">
    <location>
        <begin position="51"/>
        <end position="69"/>
    </location>
</feature>
<dbReference type="PANTHER" id="PTHR38459">
    <property type="entry name" value="PROPHAGE BACTOPRENOL-LINKED GLUCOSE TRANSLOCASE HOMOLOG"/>
    <property type="match status" value="1"/>
</dbReference>
<protein>
    <submittedName>
        <fullName evidence="8">GtrA family protein</fullName>
    </submittedName>
</protein>
<dbReference type="AlphaFoldDB" id="A0A2A4AM39"/>
<feature type="domain" description="GtrA/DPMS transmembrane" evidence="7">
    <location>
        <begin position="6"/>
        <end position="113"/>
    </location>
</feature>
<evidence type="ECO:0000256" key="6">
    <source>
        <dbReference type="SAM" id="Phobius"/>
    </source>
</evidence>
<dbReference type="Proteomes" id="UP000218690">
    <property type="component" value="Unassembled WGS sequence"/>
</dbReference>
<organism evidence="8 9">
    <name type="scientific">Corynebacterium accolens</name>
    <dbReference type="NCBI Taxonomy" id="38284"/>
    <lineage>
        <taxon>Bacteria</taxon>
        <taxon>Bacillati</taxon>
        <taxon>Actinomycetota</taxon>
        <taxon>Actinomycetes</taxon>
        <taxon>Mycobacteriales</taxon>
        <taxon>Corynebacteriaceae</taxon>
        <taxon>Corynebacterium</taxon>
    </lineage>
</organism>
<feature type="transmembrane region" description="Helical" evidence="6">
    <location>
        <begin position="7"/>
        <end position="31"/>
    </location>
</feature>
<evidence type="ECO:0000313" key="8">
    <source>
        <dbReference type="EMBL" id="PCC83276.1"/>
    </source>
</evidence>
<reference evidence="8 9" key="1">
    <citation type="submission" date="2017-09" db="EMBL/GenBank/DDBJ databases">
        <title>Draft Genome Sequence of Corynebacterium accolens AH4003.</title>
        <authorList>
            <person name="Chen Y."/>
            <person name="Oosthuysen W.F."/>
            <person name="Kelley S."/>
            <person name="Horswill A."/>
        </authorList>
    </citation>
    <scope>NUCLEOTIDE SEQUENCE [LARGE SCALE GENOMIC DNA]</scope>
    <source>
        <strain evidence="8 9">AH4003</strain>
    </source>
</reference>
<evidence type="ECO:0000259" key="7">
    <source>
        <dbReference type="Pfam" id="PF04138"/>
    </source>
</evidence>